<evidence type="ECO:0000313" key="2">
    <source>
        <dbReference type="Proteomes" id="UP000193061"/>
    </source>
</evidence>
<organism evidence="1 2">
    <name type="scientific">Roseovarius albus</name>
    <dbReference type="NCBI Taxonomy" id="1247867"/>
    <lineage>
        <taxon>Bacteria</taxon>
        <taxon>Pseudomonadati</taxon>
        <taxon>Pseudomonadota</taxon>
        <taxon>Alphaproteobacteria</taxon>
        <taxon>Rhodobacterales</taxon>
        <taxon>Roseobacteraceae</taxon>
        <taxon>Roseovarius</taxon>
    </lineage>
</organism>
<name>A0A1X7A2S5_9RHOB</name>
<accession>A0A1X7A2S5</accession>
<reference evidence="1 2" key="1">
    <citation type="submission" date="2017-03" db="EMBL/GenBank/DDBJ databases">
        <authorList>
            <person name="Afonso C.L."/>
            <person name="Miller P.J."/>
            <person name="Scott M.A."/>
            <person name="Spackman E."/>
            <person name="Goraichik I."/>
            <person name="Dimitrov K.M."/>
            <person name="Suarez D.L."/>
            <person name="Swayne D.E."/>
        </authorList>
    </citation>
    <scope>NUCLEOTIDE SEQUENCE [LARGE SCALE GENOMIC DNA]</scope>
    <source>
        <strain evidence="1 2">CECT 7450</strain>
    </source>
</reference>
<protein>
    <submittedName>
        <fullName evidence="1">Uncharacterized protein</fullName>
    </submittedName>
</protein>
<sequence>MSQSFLHETSLISLLSNDAVSHQAIFTVPQEVAQTLQLGDAVHFKFSDKVDAPKKSAGTISALKPSARTMPSGSTQIVVVDVSQDMLSALGVQPDEMMAVGAVTHASLVVSLEPQSLKDTLLNAETGLNIWSESKHWIETLWTKPENTQNLHL</sequence>
<proteinExistence type="predicted"/>
<evidence type="ECO:0000313" key="1">
    <source>
        <dbReference type="EMBL" id="SLN68505.1"/>
    </source>
</evidence>
<gene>
    <name evidence="1" type="ORF">ROA7450_03672</name>
</gene>
<dbReference type="EMBL" id="FWFX01000015">
    <property type="protein sequence ID" value="SLN68505.1"/>
    <property type="molecule type" value="Genomic_DNA"/>
</dbReference>
<dbReference type="AlphaFoldDB" id="A0A1X7A2S5"/>
<keyword evidence="2" id="KW-1185">Reference proteome</keyword>
<dbReference type="Proteomes" id="UP000193061">
    <property type="component" value="Unassembled WGS sequence"/>
</dbReference>